<dbReference type="Proteomes" id="UP001473302">
    <property type="component" value="Unassembled WGS sequence"/>
</dbReference>
<comment type="caution">
    <text evidence="2">The sequence shown here is derived from an EMBL/GenBank/DDBJ whole genome shotgun (WGS) entry which is preliminary data.</text>
</comment>
<evidence type="ECO:0000313" key="2">
    <source>
        <dbReference type="EMBL" id="GAA5810621.1"/>
    </source>
</evidence>
<keyword evidence="3" id="KW-1185">Reference proteome</keyword>
<protein>
    <submittedName>
        <fullName evidence="2">Uncharacterized protein</fullName>
    </submittedName>
</protein>
<evidence type="ECO:0000256" key="1">
    <source>
        <dbReference type="SAM" id="MobiDB-lite"/>
    </source>
</evidence>
<feature type="compositionally biased region" description="Basic and acidic residues" evidence="1">
    <location>
        <begin position="49"/>
        <end position="59"/>
    </location>
</feature>
<name>A0ABP9YUT8_9FUNG</name>
<reference evidence="2 3" key="1">
    <citation type="submission" date="2024-04" db="EMBL/GenBank/DDBJ databases">
        <title>genome sequences of Mucor flavus KT1a and Helicostylum pulchrum KT1b strains isolated from the surface of a dry-aged beef.</title>
        <authorList>
            <person name="Toyotome T."/>
            <person name="Hosono M."/>
            <person name="Torimaru M."/>
            <person name="Fukuda K."/>
            <person name="Mikami N."/>
        </authorList>
    </citation>
    <scope>NUCLEOTIDE SEQUENCE [LARGE SCALE GENOMIC DNA]</scope>
    <source>
        <strain evidence="2 3">KT1a</strain>
    </source>
</reference>
<gene>
    <name evidence="2" type="ORF">MFLAVUS_004044</name>
</gene>
<sequence>MNIRYFLRQGKINLEEIIEDSKNQGASSKRRTIIHAEEEGLFSIKQIEKDIEDDNRSEGESNDPTQYTMEDAAFIETLSKPGKRKKKWREIFDKGKANDL</sequence>
<evidence type="ECO:0000313" key="3">
    <source>
        <dbReference type="Proteomes" id="UP001473302"/>
    </source>
</evidence>
<dbReference type="EMBL" id="BAABUK010000007">
    <property type="protein sequence ID" value="GAA5810621.1"/>
    <property type="molecule type" value="Genomic_DNA"/>
</dbReference>
<organism evidence="2 3">
    <name type="scientific">Mucor flavus</name>
    <dbReference type="NCBI Taxonomy" id="439312"/>
    <lineage>
        <taxon>Eukaryota</taxon>
        <taxon>Fungi</taxon>
        <taxon>Fungi incertae sedis</taxon>
        <taxon>Mucoromycota</taxon>
        <taxon>Mucoromycotina</taxon>
        <taxon>Mucoromycetes</taxon>
        <taxon>Mucorales</taxon>
        <taxon>Mucorineae</taxon>
        <taxon>Mucoraceae</taxon>
        <taxon>Mucor</taxon>
    </lineage>
</organism>
<accession>A0ABP9YUT8</accession>
<feature type="region of interest" description="Disordered" evidence="1">
    <location>
        <begin position="49"/>
        <end position="70"/>
    </location>
</feature>
<proteinExistence type="predicted"/>